<dbReference type="AlphaFoldDB" id="V6IFJ9"/>
<reference evidence="1" key="1">
    <citation type="submission" date="2013-05" db="EMBL/GenBank/DDBJ databases">
        <authorList>
            <person name="Harkins D.M."/>
            <person name="Durkin A.S."/>
            <person name="Brinkac L.M."/>
            <person name="Haft D.H."/>
            <person name="Selengut J.D."/>
            <person name="Sanka R."/>
            <person name="DePew J."/>
            <person name="Purushe J."/>
            <person name="Hartskeerl R.A."/>
            <person name="Ahmed A."/>
            <person name="van der Linden H."/>
            <person name="Goris M.G.A."/>
            <person name="Vinetz J.M."/>
            <person name="Sutton G.G."/>
            <person name="Nierman W.C."/>
            <person name="Fouts D.E."/>
        </authorList>
    </citation>
    <scope>NUCLEOTIDE SEQUENCE [LARGE SCALE GENOMIC DNA]</scope>
    <source>
        <strain evidence="1">L 60</strain>
    </source>
</reference>
<organism evidence="1 2">
    <name type="scientific">Leptospira alexanderi serovar Manhao 3 str. L 60</name>
    <dbReference type="NCBI Taxonomy" id="1049759"/>
    <lineage>
        <taxon>Bacteria</taxon>
        <taxon>Pseudomonadati</taxon>
        <taxon>Spirochaetota</taxon>
        <taxon>Spirochaetia</taxon>
        <taxon>Leptospirales</taxon>
        <taxon>Leptospiraceae</taxon>
        <taxon>Leptospira</taxon>
    </lineage>
</organism>
<gene>
    <name evidence="1" type="ORF">LEP1GSC062_0926</name>
</gene>
<sequence>MILQEKIDFMADCNTILGILGNIREFKKKFRQSTSRNSEIKPNR</sequence>
<comment type="caution">
    <text evidence="1">The sequence shown here is derived from an EMBL/GenBank/DDBJ whole genome shotgun (WGS) entry which is preliminary data.</text>
</comment>
<protein>
    <submittedName>
        <fullName evidence="1">Uncharacterized protein</fullName>
    </submittedName>
</protein>
<dbReference type="Proteomes" id="UP000018747">
    <property type="component" value="Unassembled WGS sequence"/>
</dbReference>
<keyword evidence="2" id="KW-1185">Reference proteome</keyword>
<evidence type="ECO:0000313" key="2">
    <source>
        <dbReference type="Proteomes" id="UP000018747"/>
    </source>
</evidence>
<dbReference type="EMBL" id="AHMT02000018">
    <property type="protein sequence ID" value="EQA63453.1"/>
    <property type="molecule type" value="Genomic_DNA"/>
</dbReference>
<proteinExistence type="predicted"/>
<name>V6IFJ9_9LEPT</name>
<evidence type="ECO:0000313" key="1">
    <source>
        <dbReference type="EMBL" id="EQA63453.1"/>
    </source>
</evidence>
<accession>V6IFJ9</accession>